<dbReference type="NCBIfam" id="NF038353">
    <property type="entry name" value="FxLYD_dom"/>
    <property type="match status" value="1"/>
</dbReference>
<proteinExistence type="predicted"/>
<evidence type="ECO:0000313" key="2">
    <source>
        <dbReference type="EMBL" id="SEN65684.1"/>
    </source>
</evidence>
<dbReference type="Proteomes" id="UP000199300">
    <property type="component" value="Unassembled WGS sequence"/>
</dbReference>
<evidence type="ECO:0000313" key="3">
    <source>
        <dbReference type="Proteomes" id="UP000199300"/>
    </source>
</evidence>
<keyword evidence="1" id="KW-0472">Membrane</keyword>
<sequence length="381" mass="43288">MAYCPSCGARVNDHELFCVTCGGKLPQDLYERIGEKKRFSQVFKLPLISLVIVIVIAIGVGIFSYFQREQAQGYYENAEEAIWEGDYQLAFQFATDALNKHSQFPEAVILQQFSALAFSTLDDIEQTEGFQDKVQLIQQTQTELDLYQGEIATDFQELLRQQLSTIQLTSIQQKLDGQPDPEDLPAILWEAEGIQGPDGYEFVQTIRNQISAYTLSQANHLLQGNQFSEAKTLVENGLYYIPNDEKLQSLLANIKTEQASFQFDLETRMEQAFSAYEQEVEINQNQAIDLIDISFVETEQGHLTVSGELTSVATVPISTIQVHFHLLDHNDEILEDNQVFVHPDILYPGENGQFDFTYFDTDLYDAVSEVKMVSITWLVNE</sequence>
<dbReference type="SUPFAM" id="SSF48452">
    <property type="entry name" value="TPR-like"/>
    <property type="match status" value="1"/>
</dbReference>
<dbReference type="STRING" id="872970.SAMN04488134_101572"/>
<evidence type="ECO:0008006" key="4">
    <source>
        <dbReference type="Google" id="ProtNLM"/>
    </source>
</evidence>
<keyword evidence="1" id="KW-1133">Transmembrane helix</keyword>
<accession>A0A1H8IB69</accession>
<keyword evidence="3" id="KW-1185">Reference proteome</keyword>
<gene>
    <name evidence="2" type="ORF">SAMN04488134_101572</name>
</gene>
<evidence type="ECO:0000256" key="1">
    <source>
        <dbReference type="SAM" id="Phobius"/>
    </source>
</evidence>
<dbReference type="EMBL" id="FODJ01000001">
    <property type="protein sequence ID" value="SEN65684.1"/>
    <property type="molecule type" value="Genomic_DNA"/>
</dbReference>
<keyword evidence="1" id="KW-0812">Transmembrane</keyword>
<protein>
    <recommendedName>
        <fullName evidence="4">Zinc-ribbon domain-containing protein</fullName>
    </recommendedName>
</protein>
<dbReference type="InterPro" id="IPR047676">
    <property type="entry name" value="FxLYD_dom"/>
</dbReference>
<dbReference type="RefSeq" id="WP_091494599.1">
    <property type="nucleotide sequence ID" value="NZ_FODJ01000001.1"/>
</dbReference>
<organism evidence="2 3">
    <name type="scientific">Amphibacillus marinus</name>
    <dbReference type="NCBI Taxonomy" id="872970"/>
    <lineage>
        <taxon>Bacteria</taxon>
        <taxon>Bacillati</taxon>
        <taxon>Bacillota</taxon>
        <taxon>Bacilli</taxon>
        <taxon>Bacillales</taxon>
        <taxon>Bacillaceae</taxon>
        <taxon>Amphibacillus</taxon>
    </lineage>
</organism>
<reference evidence="2 3" key="1">
    <citation type="submission" date="2016-10" db="EMBL/GenBank/DDBJ databases">
        <authorList>
            <person name="de Groot N.N."/>
        </authorList>
    </citation>
    <scope>NUCLEOTIDE SEQUENCE [LARGE SCALE GENOMIC DNA]</scope>
    <source>
        <strain evidence="2 3">CGMCC 1.10434</strain>
    </source>
</reference>
<dbReference type="InterPro" id="IPR011990">
    <property type="entry name" value="TPR-like_helical_dom_sf"/>
</dbReference>
<feature type="transmembrane region" description="Helical" evidence="1">
    <location>
        <begin position="45"/>
        <end position="66"/>
    </location>
</feature>
<dbReference type="AlphaFoldDB" id="A0A1H8IB69"/>
<name>A0A1H8IB69_9BACI</name>